<protein>
    <submittedName>
        <fullName evidence="1">Uncharacterized protein</fullName>
    </submittedName>
</protein>
<accession>A0A0A9F3E6</accession>
<dbReference type="EMBL" id="GBRH01191024">
    <property type="protein sequence ID" value="JAE06872.1"/>
    <property type="molecule type" value="Transcribed_RNA"/>
</dbReference>
<name>A0A0A9F3E6_ARUDO</name>
<dbReference type="AlphaFoldDB" id="A0A0A9F3E6"/>
<sequence length="28" mass="3239">MPLLSTLLFLELRRNIGLHISRRTSMLG</sequence>
<organism evidence="1">
    <name type="scientific">Arundo donax</name>
    <name type="common">Giant reed</name>
    <name type="synonym">Donax arundinaceus</name>
    <dbReference type="NCBI Taxonomy" id="35708"/>
    <lineage>
        <taxon>Eukaryota</taxon>
        <taxon>Viridiplantae</taxon>
        <taxon>Streptophyta</taxon>
        <taxon>Embryophyta</taxon>
        <taxon>Tracheophyta</taxon>
        <taxon>Spermatophyta</taxon>
        <taxon>Magnoliopsida</taxon>
        <taxon>Liliopsida</taxon>
        <taxon>Poales</taxon>
        <taxon>Poaceae</taxon>
        <taxon>PACMAD clade</taxon>
        <taxon>Arundinoideae</taxon>
        <taxon>Arundineae</taxon>
        <taxon>Arundo</taxon>
    </lineage>
</organism>
<reference evidence="1" key="2">
    <citation type="journal article" date="2015" name="Data Brief">
        <title>Shoot transcriptome of the giant reed, Arundo donax.</title>
        <authorList>
            <person name="Barrero R.A."/>
            <person name="Guerrero F.D."/>
            <person name="Moolhuijzen P."/>
            <person name="Goolsby J.A."/>
            <person name="Tidwell J."/>
            <person name="Bellgard S.E."/>
            <person name="Bellgard M.I."/>
        </authorList>
    </citation>
    <scope>NUCLEOTIDE SEQUENCE</scope>
    <source>
        <tissue evidence="1">Shoot tissue taken approximately 20 cm above the soil surface</tissue>
    </source>
</reference>
<evidence type="ECO:0000313" key="1">
    <source>
        <dbReference type="EMBL" id="JAE06872.1"/>
    </source>
</evidence>
<reference evidence="1" key="1">
    <citation type="submission" date="2014-09" db="EMBL/GenBank/DDBJ databases">
        <authorList>
            <person name="Magalhaes I.L.F."/>
            <person name="Oliveira U."/>
            <person name="Santos F.R."/>
            <person name="Vidigal T.H.D.A."/>
            <person name="Brescovit A.D."/>
            <person name="Santos A.J."/>
        </authorList>
    </citation>
    <scope>NUCLEOTIDE SEQUENCE</scope>
    <source>
        <tissue evidence="1">Shoot tissue taken approximately 20 cm above the soil surface</tissue>
    </source>
</reference>
<proteinExistence type="predicted"/>